<dbReference type="InterPro" id="IPR025566">
    <property type="entry name" value="DUF4331"/>
</dbReference>
<dbReference type="Proteomes" id="UP000604117">
    <property type="component" value="Unassembled WGS sequence"/>
</dbReference>
<protein>
    <recommendedName>
        <fullName evidence="3">DUF4331 domain-containing protein</fullName>
    </recommendedName>
</protein>
<evidence type="ECO:0000313" key="2">
    <source>
        <dbReference type="Proteomes" id="UP000604117"/>
    </source>
</evidence>
<dbReference type="Pfam" id="PF14224">
    <property type="entry name" value="DUF4331"/>
    <property type="match status" value="2"/>
</dbReference>
<evidence type="ECO:0008006" key="3">
    <source>
        <dbReference type="Google" id="ProtNLM"/>
    </source>
</evidence>
<sequence length="341" mass="37426">MSHHLDSELARRDSRIDLTDQYMFRGTNGTVLVMNVNSSILGADYRAGFHPEARYEFKVHFDGEAVEDLTYRVTFGPAEDDGRQRVVLGCLRGGDARGDTAEGIGLASGRTHEPLHGPAGMRLWAGVVRDPFYNDLTLLSALIPAVKDGTRPDLGDWRPDKAENGIAGTEVHSIVLEIPDGEPYLPGRDIALWTVTKLPTDFGGWQQVNRQATPMLWPLIRTSDPVWAIDANRTHPGHDVHDDGERLTGVIAAVVAANRTSLSPRAYAETLVRRLLPDLMPYRIGSEANFGLSGVNGRSLADNAVETMYSLVFNAAISVGLRPEDNADTRSEQFPYVVAIR</sequence>
<reference evidence="1 2" key="1">
    <citation type="submission" date="2021-01" db="EMBL/GenBank/DDBJ databases">
        <title>Whole genome shotgun sequence of Asanoa siamensis NBRC 107932.</title>
        <authorList>
            <person name="Komaki H."/>
            <person name="Tamura T."/>
        </authorList>
    </citation>
    <scope>NUCLEOTIDE SEQUENCE [LARGE SCALE GENOMIC DNA]</scope>
    <source>
        <strain evidence="1 2">NBRC 107932</strain>
    </source>
</reference>
<dbReference type="RefSeq" id="WP_203717383.1">
    <property type="nucleotide sequence ID" value="NZ_BONE01000063.1"/>
</dbReference>
<comment type="caution">
    <text evidence="1">The sequence shown here is derived from an EMBL/GenBank/DDBJ whole genome shotgun (WGS) entry which is preliminary data.</text>
</comment>
<gene>
    <name evidence="1" type="ORF">Asi02nite_60280</name>
</gene>
<dbReference type="EMBL" id="BONE01000063">
    <property type="protein sequence ID" value="GIF76510.1"/>
    <property type="molecule type" value="Genomic_DNA"/>
</dbReference>
<keyword evidence="2" id="KW-1185">Reference proteome</keyword>
<name>A0ABQ4CYZ1_9ACTN</name>
<proteinExistence type="predicted"/>
<accession>A0ABQ4CYZ1</accession>
<organism evidence="1 2">
    <name type="scientific">Asanoa siamensis</name>
    <dbReference type="NCBI Taxonomy" id="926357"/>
    <lineage>
        <taxon>Bacteria</taxon>
        <taxon>Bacillati</taxon>
        <taxon>Actinomycetota</taxon>
        <taxon>Actinomycetes</taxon>
        <taxon>Micromonosporales</taxon>
        <taxon>Micromonosporaceae</taxon>
        <taxon>Asanoa</taxon>
    </lineage>
</organism>
<evidence type="ECO:0000313" key="1">
    <source>
        <dbReference type="EMBL" id="GIF76510.1"/>
    </source>
</evidence>